<dbReference type="PROSITE" id="PS50056">
    <property type="entry name" value="TYR_PHOSPHATASE_2"/>
    <property type="match status" value="1"/>
</dbReference>
<evidence type="ECO:0000313" key="6">
    <source>
        <dbReference type="EMBL" id="CAD7240584.1"/>
    </source>
</evidence>
<proteinExistence type="predicted"/>
<dbReference type="OrthoDB" id="542013at2759"/>
<dbReference type="GO" id="GO:0004725">
    <property type="term" value="F:protein tyrosine phosphatase activity"/>
    <property type="evidence" value="ECO:0007669"/>
    <property type="project" value="InterPro"/>
</dbReference>
<feature type="compositionally biased region" description="Polar residues" evidence="3">
    <location>
        <begin position="272"/>
        <end position="283"/>
    </location>
</feature>
<dbReference type="InterPro" id="IPR000340">
    <property type="entry name" value="Dual-sp_phosphatase_cat-dom"/>
</dbReference>
<evidence type="ECO:0000256" key="1">
    <source>
        <dbReference type="ARBA" id="ARBA00022801"/>
    </source>
</evidence>
<dbReference type="InterPro" id="IPR016130">
    <property type="entry name" value="Tyr_Pase_AS"/>
</dbReference>
<dbReference type="CDD" id="cd14506">
    <property type="entry name" value="PTP_PTPDC1"/>
    <property type="match status" value="1"/>
</dbReference>
<dbReference type="AlphaFoldDB" id="A0A7R8X4V9"/>
<keyword evidence="1" id="KW-0378">Hydrolase</keyword>
<dbReference type="PROSITE" id="PS00383">
    <property type="entry name" value="TYR_PHOSPHATASE_1"/>
    <property type="match status" value="1"/>
</dbReference>
<dbReference type="InterPro" id="IPR020422">
    <property type="entry name" value="TYR_PHOSPHATASE_DUAL_dom"/>
</dbReference>
<dbReference type="PRINTS" id="PR00700">
    <property type="entry name" value="PRTYPHPHTASE"/>
</dbReference>
<dbReference type="Gene3D" id="3.90.190.10">
    <property type="entry name" value="Protein tyrosine phosphatase superfamily"/>
    <property type="match status" value="1"/>
</dbReference>
<dbReference type="InterPro" id="IPR003595">
    <property type="entry name" value="Tyr_Pase_cat"/>
</dbReference>
<accession>A0A7R8X4V9</accession>
<evidence type="ECO:0000256" key="2">
    <source>
        <dbReference type="ARBA" id="ARBA00022912"/>
    </source>
</evidence>
<reference evidence="6" key="1">
    <citation type="submission" date="2020-11" db="EMBL/GenBank/DDBJ databases">
        <authorList>
            <person name="Tran Van P."/>
        </authorList>
    </citation>
    <scope>NUCLEOTIDE SEQUENCE</scope>
</reference>
<dbReference type="GO" id="GO:0048666">
    <property type="term" value="P:neuron development"/>
    <property type="evidence" value="ECO:0007669"/>
    <property type="project" value="UniProtKB-ARBA"/>
</dbReference>
<evidence type="ECO:0000313" key="7">
    <source>
        <dbReference type="Proteomes" id="UP000677054"/>
    </source>
</evidence>
<protein>
    <submittedName>
        <fullName evidence="6">Uncharacterized protein</fullName>
    </submittedName>
</protein>
<dbReference type="SMART" id="SM00404">
    <property type="entry name" value="PTPc_motif"/>
    <property type="match status" value="1"/>
</dbReference>
<sequence length="602" mass="67350">MTQNGASLEYGSISRITEDLLAMARPNQEALEKKGLIQLFLEQGIRSVVNLQMPGEHGSCGPPLLESGFTYDPAFVMQHGLFYYNYAWKDYSPSTLMSLLDMVKVMAFAVSEGKVAVHCHAGLGRTGVLIACYLVYSLRVRANDAIRYIRLKRPNAVQTRGQILIVQEFAQFILPQSYVFCNRHFTKNKKELDFTLLQYLNRQKFILHGYEARALKNLPKVVYVICERLIRLCSAGPPASVSDYALVGPNFTQFFLSASLDSEPADPPNGKIPSSQDDLSTPFNTGVGSLSDDDMDSYDLTSGCPSASHDGRIFVSDQDQDSLCLTPDMPSCSSAFTEDPPVDYVYTFQYCHDLITLPLTPPPLKGLDDSALDSLLGDGIQNQSLSENPVFQELSSHSDLRSVTKEPVEVLNVESVYEALIADEAGVEGLKKAVLRYRLDLNARTSAYLRLSNECNVLLLSALLWAWFETLKIPSLTKDHLAYIVISADKPQICLKRLEPGVRYTLEYLVRFVARLRPLSRQQHEDILRRILASMTHQGVPINGNLRPSGKYKKLREGTLRKMMEFLMKFYDLVCENPVSLKRPSSLGSVLSTSLSSTLIHW</sequence>
<evidence type="ECO:0000259" key="4">
    <source>
        <dbReference type="PROSITE" id="PS50054"/>
    </source>
</evidence>
<dbReference type="InterPro" id="IPR029021">
    <property type="entry name" value="Prot-tyrosine_phosphatase-like"/>
</dbReference>
<gene>
    <name evidence="6" type="ORF">DSTB1V02_LOCUS604</name>
</gene>
<dbReference type="EMBL" id="CAJPEV010000043">
    <property type="protein sequence ID" value="CAG0879468.1"/>
    <property type="molecule type" value="Genomic_DNA"/>
</dbReference>
<evidence type="ECO:0000256" key="3">
    <source>
        <dbReference type="SAM" id="MobiDB-lite"/>
    </source>
</evidence>
<dbReference type="EMBL" id="LR899560">
    <property type="protein sequence ID" value="CAD7240584.1"/>
    <property type="molecule type" value="Genomic_DNA"/>
</dbReference>
<dbReference type="PANTHER" id="PTHR23339">
    <property type="entry name" value="TYROSINE SPECIFIC PROTEIN PHOSPHATASE AND DUAL SPECIFICITY PROTEIN PHOSPHATASE"/>
    <property type="match status" value="1"/>
</dbReference>
<dbReference type="GO" id="GO:0060271">
    <property type="term" value="P:cilium assembly"/>
    <property type="evidence" value="ECO:0007669"/>
    <property type="project" value="InterPro"/>
</dbReference>
<dbReference type="InterPro" id="IPR049573">
    <property type="entry name" value="PTPDC1_PTP"/>
</dbReference>
<dbReference type="InterPro" id="IPR000242">
    <property type="entry name" value="PTP_cat"/>
</dbReference>
<keyword evidence="7" id="KW-1185">Reference proteome</keyword>
<dbReference type="Proteomes" id="UP000677054">
    <property type="component" value="Unassembled WGS sequence"/>
</dbReference>
<organism evidence="6">
    <name type="scientific">Darwinula stevensoni</name>
    <dbReference type="NCBI Taxonomy" id="69355"/>
    <lineage>
        <taxon>Eukaryota</taxon>
        <taxon>Metazoa</taxon>
        <taxon>Ecdysozoa</taxon>
        <taxon>Arthropoda</taxon>
        <taxon>Crustacea</taxon>
        <taxon>Oligostraca</taxon>
        <taxon>Ostracoda</taxon>
        <taxon>Podocopa</taxon>
        <taxon>Podocopida</taxon>
        <taxon>Darwinulocopina</taxon>
        <taxon>Darwinuloidea</taxon>
        <taxon>Darwinulidae</taxon>
        <taxon>Darwinula</taxon>
    </lineage>
</organism>
<dbReference type="PROSITE" id="PS50054">
    <property type="entry name" value="TYR_PHOSPHATASE_DUAL"/>
    <property type="match status" value="1"/>
</dbReference>
<dbReference type="InterPro" id="IPR000387">
    <property type="entry name" value="Tyr_Pase_dom"/>
</dbReference>
<feature type="region of interest" description="Disordered" evidence="3">
    <location>
        <begin position="263"/>
        <end position="283"/>
    </location>
</feature>
<keyword evidence="2" id="KW-0904">Protein phosphatase</keyword>
<dbReference type="SMART" id="SM00195">
    <property type="entry name" value="DSPc"/>
    <property type="match status" value="1"/>
</dbReference>
<evidence type="ECO:0000259" key="5">
    <source>
        <dbReference type="PROSITE" id="PS50056"/>
    </source>
</evidence>
<dbReference type="FunFam" id="3.90.190.10:FF:000157">
    <property type="entry name" value="Protein-tyrosine phosphatase"/>
    <property type="match status" value="1"/>
</dbReference>
<feature type="domain" description="Tyrosine-protein phosphatase" evidence="4">
    <location>
        <begin position="12"/>
        <end position="175"/>
    </location>
</feature>
<name>A0A7R8X4V9_9CRUS</name>
<dbReference type="InterPro" id="IPR050561">
    <property type="entry name" value="PTP"/>
</dbReference>
<dbReference type="SUPFAM" id="SSF52799">
    <property type="entry name" value="(Phosphotyrosine protein) phosphatases II"/>
    <property type="match status" value="1"/>
</dbReference>
<feature type="domain" description="Tyrosine specific protein phosphatases" evidence="5">
    <location>
        <begin position="97"/>
        <end position="164"/>
    </location>
</feature>
<dbReference type="Pfam" id="PF00782">
    <property type="entry name" value="DSPc"/>
    <property type="match status" value="1"/>
</dbReference>